<gene>
    <name evidence="13" type="ORF">SAMN05216215_11065</name>
</gene>
<dbReference type="PRINTS" id="PR00081">
    <property type="entry name" value="GDHRDH"/>
</dbReference>
<name>A0A1H3U3L6_9PSEU</name>
<dbReference type="SUPFAM" id="SSF54637">
    <property type="entry name" value="Thioesterase/thiol ester dehydrase-isomerase"/>
    <property type="match status" value="1"/>
</dbReference>
<dbReference type="PANTHER" id="PTHR11496">
    <property type="entry name" value="ALCOHOL DEHYDROGENASE"/>
    <property type="match status" value="1"/>
</dbReference>
<dbReference type="Gene3D" id="3.10.129.10">
    <property type="entry name" value="Hotdog Thioesterase"/>
    <property type="match status" value="1"/>
</dbReference>
<dbReference type="SUPFAM" id="SSF47336">
    <property type="entry name" value="ACP-like"/>
    <property type="match status" value="1"/>
</dbReference>
<evidence type="ECO:0000313" key="14">
    <source>
        <dbReference type="Proteomes" id="UP000199529"/>
    </source>
</evidence>
<dbReference type="Gene3D" id="3.40.605.10">
    <property type="entry name" value="Aldehyde Dehydrogenase, Chain A, domain 1"/>
    <property type="match status" value="1"/>
</dbReference>
<evidence type="ECO:0000259" key="12">
    <source>
        <dbReference type="PROSITE" id="PS50075"/>
    </source>
</evidence>
<dbReference type="STRING" id="418495.SAMN05216215_11065"/>
<protein>
    <recommendedName>
        <fullName evidence="4">alcohol dehydrogenase</fullName>
        <ecNumber evidence="4">1.1.1.1</ecNumber>
    </recommendedName>
</protein>
<dbReference type="RefSeq" id="WP_177227069.1">
    <property type="nucleotide sequence ID" value="NZ_FNOK01000106.1"/>
</dbReference>
<dbReference type="CDD" id="cd07122">
    <property type="entry name" value="ALDH_F20_ACDH"/>
    <property type="match status" value="1"/>
</dbReference>
<comment type="pathway">
    <text evidence="2">Lipid metabolism; fatty acid beta-oxidation.</text>
</comment>
<dbReference type="Pfam" id="PF00171">
    <property type="entry name" value="Aldedh"/>
    <property type="match status" value="1"/>
</dbReference>
<dbReference type="Gene3D" id="3.40.50.1110">
    <property type="entry name" value="SGNH hydrolase"/>
    <property type="match status" value="1"/>
</dbReference>
<dbReference type="Pfam" id="PF00106">
    <property type="entry name" value="adh_short"/>
    <property type="match status" value="1"/>
</dbReference>
<dbReference type="CDD" id="cd03441">
    <property type="entry name" value="R_hydratase_like"/>
    <property type="match status" value="1"/>
</dbReference>
<dbReference type="InterPro" id="IPR018211">
    <property type="entry name" value="ADH_Fe_CS"/>
</dbReference>
<keyword evidence="6" id="KW-0408">Iron</keyword>
<evidence type="ECO:0000256" key="11">
    <source>
        <dbReference type="SAM" id="MobiDB-lite"/>
    </source>
</evidence>
<evidence type="ECO:0000256" key="5">
    <source>
        <dbReference type="ARBA" id="ARBA00023002"/>
    </source>
</evidence>
<dbReference type="Pfam" id="PF00550">
    <property type="entry name" value="PP-binding"/>
    <property type="match status" value="1"/>
</dbReference>
<dbReference type="GO" id="GO:0004022">
    <property type="term" value="F:alcohol dehydrogenase (NAD+) activity"/>
    <property type="evidence" value="ECO:0007669"/>
    <property type="project" value="InterPro"/>
</dbReference>
<feature type="domain" description="Carrier" evidence="12">
    <location>
        <begin position="1100"/>
        <end position="1176"/>
    </location>
</feature>
<dbReference type="NCBIfam" id="TIGR01686">
    <property type="entry name" value="FkbH"/>
    <property type="match status" value="1"/>
</dbReference>
<evidence type="ECO:0000256" key="9">
    <source>
        <dbReference type="ARBA" id="ARBA00035641"/>
    </source>
</evidence>
<dbReference type="InterPro" id="IPR010033">
    <property type="entry name" value="HAD_SF_ppase_IIIC"/>
</dbReference>
<dbReference type="Proteomes" id="UP000199529">
    <property type="component" value="Unassembled WGS sequence"/>
</dbReference>
<dbReference type="InterPro" id="IPR016163">
    <property type="entry name" value="Ald_DH_C"/>
</dbReference>
<dbReference type="InterPro" id="IPR002539">
    <property type="entry name" value="MaoC-like_dom"/>
</dbReference>
<dbReference type="GO" id="GO:0046872">
    <property type="term" value="F:metal ion binding"/>
    <property type="evidence" value="ECO:0007669"/>
    <property type="project" value="InterPro"/>
</dbReference>
<comment type="similarity">
    <text evidence="9">In the N-terminal section; belongs to the aldehyde dehydrogenase family.</text>
</comment>
<accession>A0A1H3U3L6</accession>
<dbReference type="InterPro" id="IPR010037">
    <property type="entry name" value="FkbH_domain"/>
</dbReference>
<dbReference type="CDD" id="cd08178">
    <property type="entry name" value="AAD_C"/>
    <property type="match status" value="1"/>
</dbReference>
<dbReference type="SUPFAM" id="SSF56796">
    <property type="entry name" value="Dehydroquinate synthase-like"/>
    <property type="match status" value="1"/>
</dbReference>
<dbReference type="InterPro" id="IPR029069">
    <property type="entry name" value="HotDog_dom_sf"/>
</dbReference>
<dbReference type="Pfam" id="PF00465">
    <property type="entry name" value="Fe-ADH"/>
    <property type="match status" value="1"/>
</dbReference>
<dbReference type="SUPFAM" id="SSF56784">
    <property type="entry name" value="HAD-like"/>
    <property type="match status" value="1"/>
</dbReference>
<dbReference type="Gene3D" id="3.40.50.720">
    <property type="entry name" value="NAD(P)-binding Rossmann-like Domain"/>
    <property type="match status" value="1"/>
</dbReference>
<dbReference type="Pfam" id="PF25137">
    <property type="entry name" value="ADH_Fe_C"/>
    <property type="match status" value="1"/>
</dbReference>
<dbReference type="FunFam" id="1.20.1090.10:FF:000001">
    <property type="entry name" value="Aldehyde-alcohol dehydrogenase"/>
    <property type="match status" value="1"/>
</dbReference>
<dbReference type="UniPathway" id="UPA00659"/>
<dbReference type="InterPro" id="IPR034789">
    <property type="entry name" value="AAD_C"/>
</dbReference>
<dbReference type="InterPro" id="IPR036291">
    <property type="entry name" value="NAD(P)-bd_dom_sf"/>
</dbReference>
<dbReference type="Pfam" id="PF01575">
    <property type="entry name" value="MaoC_dehydratas"/>
    <property type="match status" value="1"/>
</dbReference>
<comment type="similarity">
    <text evidence="10">In the C-terminal section; belongs to the iron-containing alcohol dehydrogenase family.</text>
</comment>
<sequence length="2091" mass="224001">MSIGQRVLRVSDEQVRVFAEASGDINPLHTDVQYVRRCTSFPQPIVHGALVVMHALGTWIESAQLPNDRWLRARFHGPVLPGAEYTVTMPEAAARFEVWAAENLAVEIDLENVGDERVDRELSNVSDVKSLGDGPTQWTIDEISEGLTLEIPFGGDVGDLHATLRGYGADAGESIGQHVTLLSWASYVAGMHLPGREAMITGLSVLPDGAPNLAQGVGRVEVTAVDRRFGLVKLAGALGGVGQVQLSVLVRQLPAELDPAQLTELIPQVRALDNQVAVVVGGSRGLGASLVQGMALQGAEVYALYRDCGAEAQQVRDALGADAERVHLVQADASNADQLAELGDHIRARHGGLDVLVLNAFPTVQPGMTGDAAQAWQESALQLVHTPLERLGELVEQRAGQIILISSEYVTSCPTGLEHYAVAKQAAEAMVKNTITNKSSTKGVIARPPRLATAYASGVLPGMRVEPVTAGIVNALLKPGTAGTATVLEDFAQPADLPSESQKTGKNSSRLAVAATFTTDPLQPPLDAWLQRLGLEWEVEFSPYGQIFQQLLAVDSALSGATAAALLVRFADWDEAGIEKTIEEFAATVRAWAERGTNLATLLIQVCPSPEPHADLDEKRHALLSELLDGLRGVHVLDCATWHGGLSPEPGNVHDPARLRIAHMPYTSEGYTALATGLARTLHTVAAPPFKVLALDCDNTLWDGVAGEDGPQGLRMRDGHYRLQHWAADLSQNGVLVCLVSKNDPALIGEVFATRTDMPLRPEMLAGQAVSWEPKSAGLIQLAEGFGLGLDSVVFLDDNPLEVAEVQANCPGVLALTVPAEPDLLRDFAARIWAFDRLETTDEDRARTRSYVSQQERSQLQRTMNFAEFMANLQLQVDIAPAAEADLRRVAQLTQRTNQFNASVQRRQESQLQVLLKDERAGCLVVRAKDRFGDYGTVGTTIYQQDADELVVDTFLLSCRALGRGVEHRMLAGLGELAIKSGCETVRIPCKRTDRNLPVRKFLGSLSAPEPLVDDGAFDVTLSAVEASKVHFDPATMDQAAPAASSTSSIPQTIGTTRLKALQTIAETLHEPGNAADYIVGRGASTNATAPPASQATQAEVDNDALRTIVHVLAEVANLPRQSLNADTHVPGLRLSSMTMVEAVVGLGKYVPELQVEELYEHDTLGELAASLAPRLTATAPVTDARASTEVAAGDVDAQPAPEPGEVDHLVARGLDALQTFEQLSQQEVDHIVQQAALAALNKHLALAALAVQETGRGRMEDKSTKNIYAAEHIANDLAGLKTVGTIAHDELTGMTQTASPVGVVAAITPVTNPTSTVIFKSLIALKTRNPIIFAFHHMAPRCGAEAARTVRDAAVAAGAPGDCIQWIDSPTRAANQALMRHPGVSVVLATGSNETVAAAYSSGKPAIGVGAGNVPAFISADANLKRAANDVLLSVTFDNGTACSAEQVLIVEASRYDETLSELQQLHAHLATPDQKRALERLLFGTEAGADDAPTARRSLLAVGKSPAWLASQAGFTVPENTSAILVEVSDVDAAEPLVREKSCPILAVLPADTADQAIGKAQRALDLWGRGHTAVIHTADQDLVNRYRNTLKAARIVWNAPAAQGAMGDLYNAFRPSLTLGCGSWGGNSIADNIGAVHLLNIQRTGRRTNNIQWFKVPPKIYFEPHSLRYLADMADVHKAVIVSGRTIARLGYPGKVVDVLRRRAEPVDVRLIDYVEPEPTVATIRRGAEMMRDFRPDTIIAIGGGSSMDAAKLMWLLYEHPDTDLDHAKTRFNDIRKRAYQFPPLGRDARLVCIPTTSGSGSEVTPFAVVTDPDSGRKYPIGDYALTPSVAIIDPTLVTEMPKGLAASAGMDALTHATEAYVSTYANDFTDGLCIQAIKLLFENLETSVRSGGDNFIAREKVHNASTLAGMALSNAFLGIVHAMSHTIGATFSLPHGSTNAILLPHVIRYNGQSPTKLTGWPKYENYRAPQRFQDIARVLGLPSRTPEQGVESYAVAIERLRDAVGIPPSFAEIGVEETSFLAALPTQAMNAYEDQCAPTNPRAPVLDDMQKLMRDAYYCSNQQNSPVDPSIPTSRNGQVRTTAGASR</sequence>
<comment type="similarity">
    <text evidence="3">Belongs to the enoyl-CoA hydratase/isomerase family.</text>
</comment>
<dbReference type="Gene3D" id="3.40.630.30">
    <property type="match status" value="1"/>
</dbReference>
<organism evidence="13 14">
    <name type="scientific">Saccharopolyspora shandongensis</name>
    <dbReference type="NCBI Taxonomy" id="418495"/>
    <lineage>
        <taxon>Bacteria</taxon>
        <taxon>Bacillati</taxon>
        <taxon>Actinomycetota</taxon>
        <taxon>Actinomycetes</taxon>
        <taxon>Pseudonocardiales</taxon>
        <taxon>Pseudonocardiaceae</taxon>
        <taxon>Saccharopolyspora</taxon>
    </lineage>
</organism>
<dbReference type="Gene3D" id="3.40.50.1970">
    <property type="match status" value="1"/>
</dbReference>
<reference evidence="14" key="1">
    <citation type="submission" date="2016-10" db="EMBL/GenBank/DDBJ databases">
        <authorList>
            <person name="Varghese N."/>
            <person name="Submissions S."/>
        </authorList>
    </citation>
    <scope>NUCLEOTIDE SEQUENCE [LARGE SCALE GENOMIC DNA]</scope>
    <source>
        <strain evidence="14">CGMCC 4.3530</strain>
    </source>
</reference>
<dbReference type="EC" id="1.1.1.1" evidence="4"/>
<dbReference type="InterPro" id="IPR002347">
    <property type="entry name" value="SDR_fam"/>
</dbReference>
<dbReference type="PROSITE" id="PS50075">
    <property type="entry name" value="CARRIER"/>
    <property type="match status" value="1"/>
</dbReference>
<evidence type="ECO:0000256" key="8">
    <source>
        <dbReference type="ARBA" id="ARBA00023268"/>
    </source>
</evidence>
<dbReference type="PROSITE" id="PS00060">
    <property type="entry name" value="ADH_IRON_2"/>
    <property type="match status" value="1"/>
</dbReference>
<dbReference type="InterPro" id="IPR016162">
    <property type="entry name" value="Ald_DH_N"/>
</dbReference>
<dbReference type="PANTHER" id="PTHR11496:SF83">
    <property type="entry name" value="HYDROXYACID-OXOACID TRANSHYDROGENASE, MITOCHONDRIAL"/>
    <property type="match status" value="1"/>
</dbReference>
<dbReference type="InterPro" id="IPR009081">
    <property type="entry name" value="PP-bd_ACP"/>
</dbReference>
<evidence type="ECO:0000256" key="10">
    <source>
        <dbReference type="ARBA" id="ARBA00035645"/>
    </source>
</evidence>
<feature type="region of interest" description="Disordered" evidence="11">
    <location>
        <begin position="2065"/>
        <end position="2091"/>
    </location>
</feature>
<dbReference type="InterPro" id="IPR023214">
    <property type="entry name" value="HAD_sf"/>
</dbReference>
<keyword evidence="7" id="KW-0520">NAD</keyword>
<dbReference type="InterPro" id="IPR015590">
    <property type="entry name" value="Aldehyde_DH_dom"/>
</dbReference>
<evidence type="ECO:0000256" key="4">
    <source>
        <dbReference type="ARBA" id="ARBA00013190"/>
    </source>
</evidence>
<dbReference type="GO" id="GO:0016620">
    <property type="term" value="F:oxidoreductase activity, acting on the aldehyde or oxo group of donors, NAD or NADP as acceptor"/>
    <property type="evidence" value="ECO:0007669"/>
    <property type="project" value="InterPro"/>
</dbReference>
<dbReference type="InterPro" id="IPR012079">
    <property type="entry name" value="Bifunc_Ald-ADH"/>
</dbReference>
<evidence type="ECO:0000256" key="7">
    <source>
        <dbReference type="ARBA" id="ARBA00023027"/>
    </source>
</evidence>
<evidence type="ECO:0000256" key="2">
    <source>
        <dbReference type="ARBA" id="ARBA00005005"/>
    </source>
</evidence>
<dbReference type="Gene3D" id="3.40.50.1000">
    <property type="entry name" value="HAD superfamily/HAD-like"/>
    <property type="match status" value="1"/>
</dbReference>
<keyword evidence="5" id="KW-0560">Oxidoreductase</keyword>
<keyword evidence="8" id="KW-0511">Multifunctional enzyme</keyword>
<evidence type="ECO:0000256" key="6">
    <source>
        <dbReference type="ARBA" id="ARBA00023004"/>
    </source>
</evidence>
<dbReference type="InterPro" id="IPR036514">
    <property type="entry name" value="SGNH_hydro_sf"/>
</dbReference>
<dbReference type="GO" id="GO:0006635">
    <property type="term" value="P:fatty acid beta-oxidation"/>
    <property type="evidence" value="ECO:0007669"/>
    <property type="project" value="UniProtKB-UniPathway"/>
</dbReference>
<dbReference type="Gene3D" id="1.20.1090.10">
    <property type="entry name" value="Dehydroquinate synthase-like - alpha domain"/>
    <property type="match status" value="1"/>
</dbReference>
<dbReference type="Gene3D" id="3.40.309.10">
    <property type="entry name" value="Aldehyde Dehydrogenase, Chain A, domain 2"/>
    <property type="match status" value="1"/>
</dbReference>
<dbReference type="InterPro" id="IPR056798">
    <property type="entry name" value="ADH_Fe_C"/>
</dbReference>
<dbReference type="SUPFAM" id="SSF51735">
    <property type="entry name" value="NAD(P)-binding Rossmann-fold domains"/>
    <property type="match status" value="1"/>
</dbReference>
<dbReference type="InterPro" id="IPR036412">
    <property type="entry name" value="HAD-like_sf"/>
</dbReference>
<keyword evidence="14" id="KW-1185">Reference proteome</keyword>
<dbReference type="SUPFAM" id="SSF53720">
    <property type="entry name" value="ALDH-like"/>
    <property type="match status" value="1"/>
</dbReference>
<dbReference type="GO" id="GO:0004300">
    <property type="term" value="F:enoyl-CoA hydratase activity"/>
    <property type="evidence" value="ECO:0007669"/>
    <property type="project" value="UniProtKB-ARBA"/>
</dbReference>
<dbReference type="NCBIfam" id="TIGR01681">
    <property type="entry name" value="HAD-SF-IIIC"/>
    <property type="match status" value="1"/>
</dbReference>
<evidence type="ECO:0000256" key="1">
    <source>
        <dbReference type="ARBA" id="ARBA00001954"/>
    </source>
</evidence>
<dbReference type="NCBIfam" id="NF010378">
    <property type="entry name" value="PRK13805.1"/>
    <property type="match status" value="1"/>
</dbReference>
<dbReference type="CDD" id="cd05233">
    <property type="entry name" value="SDR_c"/>
    <property type="match status" value="1"/>
</dbReference>
<dbReference type="InterPro" id="IPR036736">
    <property type="entry name" value="ACP-like_sf"/>
</dbReference>
<dbReference type="FunFam" id="3.40.50.1970:FF:000003">
    <property type="entry name" value="Alcohol dehydrogenase, iron-containing"/>
    <property type="match status" value="1"/>
</dbReference>
<comment type="cofactor">
    <cofactor evidence="1">
        <name>Fe(2+)</name>
        <dbReference type="ChEBI" id="CHEBI:29033"/>
    </cofactor>
</comment>
<proteinExistence type="inferred from homology"/>
<dbReference type="Gene3D" id="1.10.1200.10">
    <property type="entry name" value="ACP-like"/>
    <property type="match status" value="1"/>
</dbReference>
<dbReference type="EMBL" id="FNOK01000106">
    <property type="protein sequence ID" value="SDZ57053.1"/>
    <property type="molecule type" value="Genomic_DNA"/>
</dbReference>
<evidence type="ECO:0000313" key="13">
    <source>
        <dbReference type="EMBL" id="SDZ57053.1"/>
    </source>
</evidence>
<dbReference type="InterPro" id="IPR001670">
    <property type="entry name" value="ADH_Fe/GldA"/>
</dbReference>
<dbReference type="InterPro" id="IPR016161">
    <property type="entry name" value="Ald_DH/histidinol_DH"/>
</dbReference>
<evidence type="ECO:0000256" key="3">
    <source>
        <dbReference type="ARBA" id="ARBA00005254"/>
    </source>
</evidence>
<dbReference type="InterPro" id="IPR039697">
    <property type="entry name" value="Alcohol_dehydrogenase_Fe"/>
</dbReference>